<feature type="domain" description="LysM" evidence="1">
    <location>
        <begin position="312"/>
        <end position="355"/>
    </location>
</feature>
<dbReference type="InterPro" id="IPR036779">
    <property type="entry name" value="LysM_dom_sf"/>
</dbReference>
<gene>
    <name evidence="2" type="ORF">MNB_SV-5-159</name>
</gene>
<dbReference type="SMART" id="SM00257">
    <property type="entry name" value="LysM"/>
    <property type="match status" value="1"/>
</dbReference>
<dbReference type="GO" id="GO:0016798">
    <property type="term" value="F:hydrolase activity, acting on glycosyl bonds"/>
    <property type="evidence" value="ECO:0007669"/>
    <property type="project" value="UniProtKB-KW"/>
</dbReference>
<protein>
    <submittedName>
        <fullName evidence="2">Membrane-bound lytic murein transglycosylase D</fullName>
        <ecNumber evidence="2">3.2.1.-</ecNumber>
    </submittedName>
</protein>
<organism evidence="2">
    <name type="scientific">hydrothermal vent metagenome</name>
    <dbReference type="NCBI Taxonomy" id="652676"/>
    <lineage>
        <taxon>unclassified sequences</taxon>
        <taxon>metagenomes</taxon>
        <taxon>ecological metagenomes</taxon>
    </lineage>
</organism>
<evidence type="ECO:0000259" key="1">
    <source>
        <dbReference type="PROSITE" id="PS51782"/>
    </source>
</evidence>
<dbReference type="InterPro" id="IPR008258">
    <property type="entry name" value="Transglycosylase_SLT_dom_1"/>
</dbReference>
<keyword evidence="2" id="KW-0326">Glycosidase</keyword>
<dbReference type="PROSITE" id="PS51782">
    <property type="entry name" value="LYSM"/>
    <property type="match status" value="1"/>
</dbReference>
<dbReference type="EC" id="3.2.1.-" evidence="2"/>
<dbReference type="InterPro" id="IPR018392">
    <property type="entry name" value="LysM"/>
</dbReference>
<sequence>MKKYKFKNFLLLMLFATCIANANTLIEKYPSYSYVFSEFDVDESYIYNESFEKYVLENEKKIKDFYNKTTYRGDYLLPMVKNYLIDDGLSDLLIYISMIESGLNTDIVSRKNAVGLWQFMKATAKDYKLSANEYFDERYDPVTSTKAAIEHLRRLHKKFGKWYLAIMAYNCGEGRLLKAINKAGSDELQVLISNEDKYLPRETRDYIRKILLISMIGESDMLDFSVSSPNSDMGVYEVEVSSSTKLKDLATLLNMDFSNLCKLNKQYKNGIVPKSKNRYKIMIPEDKMFTFYMKYEDKFSSPKNKIVKPNFISHNVVLGDTIENLAKKYNSSIEEIMLANNLKENFLTLDTLILIPVSKELFEKILSE</sequence>
<reference evidence="2" key="1">
    <citation type="submission" date="2016-10" db="EMBL/GenBank/DDBJ databases">
        <authorList>
            <person name="de Groot N.N."/>
        </authorList>
    </citation>
    <scope>NUCLEOTIDE SEQUENCE</scope>
</reference>
<dbReference type="EMBL" id="FPKX01000020">
    <property type="protein sequence ID" value="SFZ97789.1"/>
    <property type="molecule type" value="Genomic_DNA"/>
</dbReference>
<dbReference type="AlphaFoldDB" id="A0A1W1ECJ9"/>
<dbReference type="CDD" id="cd16894">
    <property type="entry name" value="MltD-like"/>
    <property type="match status" value="1"/>
</dbReference>
<dbReference type="Pfam" id="PF01464">
    <property type="entry name" value="SLT"/>
    <property type="match status" value="1"/>
</dbReference>
<dbReference type="CDD" id="cd00118">
    <property type="entry name" value="LysM"/>
    <property type="match status" value="1"/>
</dbReference>
<keyword evidence="2" id="KW-0378">Hydrolase</keyword>
<dbReference type="PANTHER" id="PTHR37423:SF2">
    <property type="entry name" value="MEMBRANE-BOUND LYTIC MUREIN TRANSGLYCOSYLASE C"/>
    <property type="match status" value="1"/>
</dbReference>
<dbReference type="Gene3D" id="1.10.530.10">
    <property type="match status" value="1"/>
</dbReference>
<evidence type="ECO:0000313" key="2">
    <source>
        <dbReference type="EMBL" id="SFZ97789.1"/>
    </source>
</evidence>
<dbReference type="InterPro" id="IPR023346">
    <property type="entry name" value="Lysozyme-like_dom_sf"/>
</dbReference>
<proteinExistence type="predicted"/>
<dbReference type="PANTHER" id="PTHR37423">
    <property type="entry name" value="SOLUBLE LYTIC MUREIN TRANSGLYCOSYLASE-RELATED"/>
    <property type="match status" value="1"/>
</dbReference>
<name>A0A1W1ECJ9_9ZZZZ</name>
<accession>A0A1W1ECJ9</accession>
<dbReference type="Pfam" id="PF01476">
    <property type="entry name" value="LysM"/>
    <property type="match status" value="1"/>
</dbReference>
<dbReference type="SUPFAM" id="SSF53955">
    <property type="entry name" value="Lysozyme-like"/>
    <property type="match status" value="1"/>
</dbReference>
<dbReference type="SUPFAM" id="SSF54106">
    <property type="entry name" value="LysM domain"/>
    <property type="match status" value="1"/>
</dbReference>
<dbReference type="Gene3D" id="3.10.350.10">
    <property type="entry name" value="LysM domain"/>
    <property type="match status" value="1"/>
</dbReference>